<dbReference type="InterPro" id="IPR003587">
    <property type="entry name" value="Hint_dom_N"/>
</dbReference>
<dbReference type="NCBIfam" id="TIGR03696">
    <property type="entry name" value="Rhs_assc_core"/>
    <property type="match status" value="1"/>
</dbReference>
<dbReference type="PROSITE" id="PS50818">
    <property type="entry name" value="INTEIN_C_TER"/>
    <property type="match status" value="1"/>
</dbReference>
<feature type="region of interest" description="Disordered" evidence="2">
    <location>
        <begin position="1824"/>
        <end position="1873"/>
    </location>
</feature>
<name>A0ABD5E4C6_9ACTN</name>
<proteinExistence type="predicted"/>
<evidence type="ECO:0000256" key="2">
    <source>
        <dbReference type="SAM" id="MobiDB-lite"/>
    </source>
</evidence>
<feature type="region of interest" description="Disordered" evidence="2">
    <location>
        <begin position="2245"/>
        <end position="2266"/>
    </location>
</feature>
<dbReference type="Proteomes" id="UP001183607">
    <property type="component" value="Unassembled WGS sequence"/>
</dbReference>
<dbReference type="SMART" id="SM00306">
    <property type="entry name" value="HintN"/>
    <property type="match status" value="1"/>
</dbReference>
<dbReference type="Pfam" id="PF05593">
    <property type="entry name" value="RHS_repeat"/>
    <property type="match status" value="1"/>
</dbReference>
<dbReference type="InterPro" id="IPR022385">
    <property type="entry name" value="Rhs_assc_core"/>
</dbReference>
<feature type="domain" description="Hint" evidence="3">
    <location>
        <begin position="2018"/>
        <end position="2119"/>
    </location>
</feature>
<dbReference type="CDD" id="cd00081">
    <property type="entry name" value="Hint"/>
    <property type="match status" value="1"/>
</dbReference>
<reference evidence="5" key="1">
    <citation type="submission" date="2023-07" db="EMBL/GenBank/DDBJ databases">
        <title>30 novel species of actinomycetes from the DSMZ collection.</title>
        <authorList>
            <person name="Nouioui I."/>
        </authorList>
    </citation>
    <scope>NUCLEOTIDE SEQUENCE [LARGE SCALE GENOMIC DNA]</scope>
    <source>
        <strain evidence="5">DSM 41982</strain>
    </source>
</reference>
<sequence length="2279" mass="242687">MSTDHPVKGERGSAAEPRAKDKIPAHPKAPRHTWPKAGRHTVKVDATGGTGTKHLKRAGTSPISLAPVATAKTATRKAAKADTTTTAAEGAVETEVVSQARTEKAGVKGLLFTLVPQQAQTESTDKAGAVSVGVDYSSFAGAYGGSYASRLHLVSYPACVLTSPEKDACRRATPVETRNDTTTKSLTASAVALSAAAPTVLAAEADDKGEKGDYKATSLSDAASWNTNLNSGDFSWSYDFTTPDVPGGLAPSLNLGYSSGSIDGRTSNTNNQSSWVGDGFDLTTGSIERRYKPCADDGEKKNADGNRPGDLCWDYDNAFLSFNGKGGELVPTGTDSFKLQQDDGTRIDRLRDTARGNGDADGEYWRVTTPDGTRYYYGYNRLPGYASGNEATNSVWTVPVFGNNTGEPCHKDDFASSYCEQGWRWNLDYVVDTHGNAMTYHYMKESNSYGRNLKAEDDTTYTRGGYLDRIDYGLKSDKIYGAKPLAQVVLSNAERCLPESGVTCEASTIKDKSTYWYDTPWDLNCDAGSKCDEGRLSPSFWTRKRLTGITTQVLKADGTYGKVDSWALNHKWGMADTDYQLLLDSIQHTGQAASPAITLPKTTFAYTQLANRLDKTGDGYAPFIKSRLSTIDGETGSQVDVAYSEPACDASALPKPESNTTRCYPVYLNQDPDATTTEVQWFNKYVTTQVTASDRTGGAADMITRYEYMGPAAWHYNDSDGLTRKKYRTWDQWRGYGQTRVLTGGSDGMKSQQDTYFLRGMDGDRKDTTGGTKSVSVSLGSGEGDPITDLAPYAGYTYKTVTYDQPGGKILAKTVSLPWQYETAKKVRDWGAVTSNFSGAAQSMSWTSLDDGAGAKWRTTKTETTYDTVAGRAIKVNDLGDTGTADDDACTLTTYADNKTDNILTLPSRVETLSKACGASVDRAKDVVSDVRTAYDGGAYGAAPTKGDATRAAALKSYAGTKATYLEGETTYDGYGRTLTTTDLSANVTVDGDAAPARSTRTDGRTTTTAYTPATGFPTQVKTTTPPAKAGTATSSLTTSQTLETLRGLPVKATDANGNDTVTSYDALGRASKVWLADRQTTDLPSYEYTYFIKEGAPSAVGTRTIGNNDAQTRYSYTLYDGMLRARQTQTPGPKGGTLVADTFYDARGLVEKTFAPYYTTGGPSTSLFLPDDALSVQSQTRTVYDGLGRATQAQQIAGNGDGGAVLNTTKTIYGGDRTTVIPPQGATATTTVTDARGRTTELRQLHSHDTDAAADVTRYTYDARGQLATAADPAGNKWTYTYDQMGRQVETTDPDKGKTVTAYDDRDQVDHTTDAKGVSLYSVYDGMGRKTQLREGSTSGTLRAEWTYDSAIGGKGLPASSTRYDNGQAYKSQVSYYDDLGRAMKSSVTIPSTEGALGKTYNSSTTYLRSGLVSGASTSAAGGLTGGSVSYSYDDDTLWPTRVSADGQIAGLTTYTNDGKPDVITVAPEGSSKTTQVKNSYEWGTQRLSEQVVSRQDQPGIDRDAAYHYDEAGNITSVADTSRTGTDNQCYIYDYLGRITEAWAQGTTTCSGSPVTAALGGPAPYWQTFTYDVTGNRTTQIQHDLTGKNNTKTTYTYPAAGGAHPHALSQAMTTGPTGQRLDEYHYDELGNTDKRPGQTLSWDAEGHLASVTEDNGDKTSYLYDADGNRLIARTPTETTLYLGGTEVTLKKGATKAEATRYTDLGSGITAVLADNGKYNYTIPDHQGTGQLAVDADTLAIQQRRTTPFGQPRGTTPDNWPGTKGFVGGTDDTESTGLQHLGAREYDPQTGRFISVDPIMDLTDPQQINGYAYSNNSPVTYADASGQWLDDGTGHSQPRDASHYTPDYAHGPAMGPAPKKASPPQATKSSGGGGFWGGVANVTKAAVGKAESAGKWVAKTAKKAAVATWNWVDDNKATLVTVGVDVGCGFALGIVTGGVGLLGAAGCGALGGMAGGFVGNATDENADHSTTGVLKDELAGGVLGGASGAAGGALGQISRMLTRTAKVKGAGGGVGKACHSFLPGTGVLLADGTHKAIEKLKLGEEVLATDPETGETVKKKIVSTITTEDDKDFTDLTIATGKGHSGIIATDTHPFWVPNLKKWVKAGDLHPGQWLRTSSGTHVQITNVSHYTKRQRTHDLTIDDVHTYYVLAGATPVLVHNCNLGDYADSVRNEPGVKFASEYTSPSGAKYYGRNKHGQQAEGPLADALERTGHHGGCAEVHCLIQAQAAEGPEAIRGGTMRTVRTRNNSMPTSNTDGHGEPAHPCGRCGRLLEDLEIN</sequence>
<feature type="compositionally biased region" description="Polar residues" evidence="2">
    <location>
        <begin position="2246"/>
        <end position="2257"/>
    </location>
</feature>
<organism evidence="4 5">
    <name type="scientific">Streptomyces evansiae</name>
    <dbReference type="NCBI Taxonomy" id="3075535"/>
    <lineage>
        <taxon>Bacteria</taxon>
        <taxon>Bacillati</taxon>
        <taxon>Actinomycetota</taxon>
        <taxon>Actinomycetes</taxon>
        <taxon>Kitasatosporales</taxon>
        <taxon>Streptomycetaceae</taxon>
        <taxon>Streptomyces</taxon>
    </lineage>
</organism>
<dbReference type="Pfam" id="PF07591">
    <property type="entry name" value="PT-HINT"/>
    <property type="match status" value="1"/>
</dbReference>
<dbReference type="InterPro" id="IPR036844">
    <property type="entry name" value="Hint_dom_sf"/>
</dbReference>
<dbReference type="SUPFAM" id="SSF51294">
    <property type="entry name" value="Hedgehog/intein (Hint) domain"/>
    <property type="match status" value="1"/>
</dbReference>
<keyword evidence="1" id="KW-0677">Repeat</keyword>
<evidence type="ECO:0000313" key="4">
    <source>
        <dbReference type="EMBL" id="MDT0416286.1"/>
    </source>
</evidence>
<protein>
    <submittedName>
        <fullName evidence="4">Polymorphic toxin-type HINT domain-containing protein</fullName>
    </submittedName>
</protein>
<dbReference type="Pfam" id="PF25023">
    <property type="entry name" value="TEN_YD-shell"/>
    <property type="match status" value="1"/>
</dbReference>
<dbReference type="InterPro" id="IPR050708">
    <property type="entry name" value="T6SS_VgrG/RHS"/>
</dbReference>
<evidence type="ECO:0000313" key="5">
    <source>
        <dbReference type="Proteomes" id="UP001183607"/>
    </source>
</evidence>
<feature type="region of interest" description="Disordered" evidence="2">
    <location>
        <begin position="1"/>
        <end position="62"/>
    </location>
</feature>
<feature type="compositionally biased region" description="Basic and acidic residues" evidence="2">
    <location>
        <begin position="1"/>
        <end position="24"/>
    </location>
</feature>
<accession>A0ABD5E4C6</accession>
<feature type="compositionally biased region" description="Polar residues" evidence="2">
    <location>
        <begin position="769"/>
        <end position="779"/>
    </location>
</feature>
<feature type="region of interest" description="Disordered" evidence="2">
    <location>
        <begin position="761"/>
        <end position="780"/>
    </location>
</feature>
<dbReference type="PANTHER" id="PTHR32305">
    <property type="match status" value="1"/>
</dbReference>
<dbReference type="PANTHER" id="PTHR32305:SF17">
    <property type="entry name" value="TRNA NUCLEASE WAPA"/>
    <property type="match status" value="1"/>
</dbReference>
<dbReference type="RefSeq" id="WP_254667587.1">
    <property type="nucleotide sequence ID" value="NZ_JAVRER010000015.1"/>
</dbReference>
<dbReference type="InterPro" id="IPR031325">
    <property type="entry name" value="RHS_repeat"/>
</dbReference>
<comment type="caution">
    <text evidence="4">The sequence shown here is derived from an EMBL/GenBank/DDBJ whole genome shotgun (WGS) entry which is preliminary data.</text>
</comment>
<dbReference type="Gene3D" id="2.170.16.10">
    <property type="entry name" value="Hedgehog/Intein (Hint) domain"/>
    <property type="match status" value="1"/>
</dbReference>
<dbReference type="NCBIfam" id="TIGR01643">
    <property type="entry name" value="YD_repeat_2x"/>
    <property type="match status" value="3"/>
</dbReference>
<dbReference type="InterPro" id="IPR030934">
    <property type="entry name" value="Intein_C"/>
</dbReference>
<dbReference type="InterPro" id="IPR056823">
    <property type="entry name" value="TEN-like_YD-shell"/>
</dbReference>
<dbReference type="InterPro" id="IPR006530">
    <property type="entry name" value="YD"/>
</dbReference>
<dbReference type="EMBL" id="JAVRER010000015">
    <property type="protein sequence ID" value="MDT0416286.1"/>
    <property type="molecule type" value="Genomic_DNA"/>
</dbReference>
<dbReference type="Gene3D" id="2.180.10.10">
    <property type="entry name" value="RHS repeat-associated core"/>
    <property type="match status" value="1"/>
</dbReference>
<evidence type="ECO:0000259" key="3">
    <source>
        <dbReference type="SMART" id="SM00306"/>
    </source>
</evidence>
<evidence type="ECO:0000256" key="1">
    <source>
        <dbReference type="ARBA" id="ARBA00022737"/>
    </source>
</evidence>
<feature type="compositionally biased region" description="Basic residues" evidence="2">
    <location>
        <begin position="28"/>
        <end position="41"/>
    </location>
</feature>
<gene>
    <name evidence="4" type="ORF">RM574_12380</name>
</gene>